<dbReference type="AlphaFoldDB" id="A0AAV6U9F4"/>
<accession>A0AAV6U9F4</accession>
<dbReference type="GO" id="GO:0003677">
    <property type="term" value="F:DNA binding"/>
    <property type="evidence" value="ECO:0007669"/>
    <property type="project" value="InterPro"/>
</dbReference>
<dbReference type="PANTHER" id="PTHR47331:SF1">
    <property type="entry name" value="GAG-LIKE PROTEIN"/>
    <property type="match status" value="1"/>
</dbReference>
<evidence type="ECO:0000313" key="5">
    <source>
        <dbReference type="Proteomes" id="UP000827092"/>
    </source>
</evidence>
<evidence type="ECO:0000259" key="2">
    <source>
        <dbReference type="Pfam" id="PF17919"/>
    </source>
</evidence>
<keyword evidence="5" id="KW-1185">Reference proteome</keyword>
<feature type="domain" description="Transposase Tc1-like" evidence="1">
    <location>
        <begin position="496"/>
        <end position="540"/>
    </location>
</feature>
<dbReference type="InterPro" id="IPR002492">
    <property type="entry name" value="Transposase_Tc1-like"/>
</dbReference>
<proteinExistence type="predicted"/>
<evidence type="ECO:0000259" key="1">
    <source>
        <dbReference type="Pfam" id="PF01498"/>
    </source>
</evidence>
<dbReference type="GO" id="GO:0042575">
    <property type="term" value="C:DNA polymerase complex"/>
    <property type="evidence" value="ECO:0007669"/>
    <property type="project" value="UniProtKB-ARBA"/>
</dbReference>
<reference evidence="4 5" key="1">
    <citation type="journal article" date="2022" name="Nat. Ecol. Evol.">
        <title>A masculinizing supergene underlies an exaggerated male reproductive morph in a spider.</title>
        <authorList>
            <person name="Hendrickx F."/>
            <person name="De Corte Z."/>
            <person name="Sonet G."/>
            <person name="Van Belleghem S.M."/>
            <person name="Kostlbacher S."/>
            <person name="Vangestel C."/>
        </authorList>
    </citation>
    <scope>NUCLEOTIDE SEQUENCE [LARGE SCALE GENOMIC DNA]</scope>
    <source>
        <strain evidence="4">W744_W776</strain>
    </source>
</reference>
<comment type="caution">
    <text evidence="4">The sequence shown here is derived from an EMBL/GenBank/DDBJ whole genome shotgun (WGS) entry which is preliminary data.</text>
</comment>
<dbReference type="Pfam" id="PF17919">
    <property type="entry name" value="RT_RNaseH_2"/>
    <property type="match status" value="1"/>
</dbReference>
<dbReference type="GO" id="GO:0071897">
    <property type="term" value="P:DNA biosynthetic process"/>
    <property type="evidence" value="ECO:0007669"/>
    <property type="project" value="UniProtKB-ARBA"/>
</dbReference>
<dbReference type="Pfam" id="PF17921">
    <property type="entry name" value="Integrase_H2C2"/>
    <property type="match status" value="1"/>
</dbReference>
<dbReference type="SUPFAM" id="SSF56672">
    <property type="entry name" value="DNA/RNA polymerases"/>
    <property type="match status" value="1"/>
</dbReference>
<name>A0AAV6U9F4_9ARAC</name>
<dbReference type="GO" id="GO:0006313">
    <property type="term" value="P:DNA transposition"/>
    <property type="evidence" value="ECO:0007669"/>
    <property type="project" value="InterPro"/>
</dbReference>
<sequence>MKRISSDDISTVPAKVLHVDSESTSANDSPSKKILIEEGFARDLYLNPLKCIMDFEYPVMAAFRNSFGSVKIQFCFYHLCQSTWRKIQDLGRTAHYRSDGNFREFCSQINALAFLPVAEVKTGIGALRARAPFEAGERWHQADPPPLFLPETWLWNVREATLSGDDKTNNLTEGFNNRLRVLVAEHKPNVFKLISTFQSEVCRLLSAVASRAWFATQEKETKAFLRNAEKAMSAACEEPNIKQGIPFKSIKIYQKMHNPVHFSQDQTDPPHDTNDYFRRPILLPDKHRLVFLLIEEKHRLHNHAGVQTLVILLRENFWVLRSRKITRSVISKCVACQRFKSKPSSATFASLPEERVRKSVVFETTRVDLAGPLVLRDGEKVWVVIFSCAVYRSVHFELAKDISAQSFLLALRRFISRRGRVTTIYSDNGTNFVGASNELKSIDWSAIPNHADLKRICWRFNPPAAAWWWWFLETGSIKRKGGSGRPPALNAAEKCEEVSSKTVRRILSKAGLQCWSAASKPFLTEHQRLERLRFASTHVNWTVAEWSEVLFSDKSCVQSFKNSGVKAYRPLNTRFDAQYTQPMRRSGRFSVSVWSCMSPRGIAPLHRIEENLDGNGWADILEHIIMPEVLDNHFPDGDFLFQQDNKHFPLSEATVKAIEAIESDISKASLSSVEDNIPFRVETDASEHTIAATPSQAGRPVAFFSRTLNKYELNHSSKEKKAYAIGVTEILEALPYRQTL</sequence>
<evidence type="ECO:0008006" key="6">
    <source>
        <dbReference type="Google" id="ProtNLM"/>
    </source>
</evidence>
<feature type="domain" description="Reverse transcriptase/retrotransposon-derived protein RNase H-like" evidence="2">
    <location>
        <begin position="655"/>
        <end position="725"/>
    </location>
</feature>
<dbReference type="EMBL" id="JAFNEN010000539">
    <property type="protein sequence ID" value="KAG8180967.1"/>
    <property type="molecule type" value="Genomic_DNA"/>
</dbReference>
<dbReference type="Proteomes" id="UP000827092">
    <property type="component" value="Unassembled WGS sequence"/>
</dbReference>
<organism evidence="4 5">
    <name type="scientific">Oedothorax gibbosus</name>
    <dbReference type="NCBI Taxonomy" id="931172"/>
    <lineage>
        <taxon>Eukaryota</taxon>
        <taxon>Metazoa</taxon>
        <taxon>Ecdysozoa</taxon>
        <taxon>Arthropoda</taxon>
        <taxon>Chelicerata</taxon>
        <taxon>Arachnida</taxon>
        <taxon>Araneae</taxon>
        <taxon>Araneomorphae</taxon>
        <taxon>Entelegynae</taxon>
        <taxon>Araneoidea</taxon>
        <taxon>Linyphiidae</taxon>
        <taxon>Erigoninae</taxon>
        <taxon>Oedothorax</taxon>
    </lineage>
</organism>
<dbReference type="GO" id="GO:0015074">
    <property type="term" value="P:DNA integration"/>
    <property type="evidence" value="ECO:0007669"/>
    <property type="project" value="InterPro"/>
</dbReference>
<dbReference type="InterPro" id="IPR036397">
    <property type="entry name" value="RNaseH_sf"/>
</dbReference>
<evidence type="ECO:0000313" key="4">
    <source>
        <dbReference type="EMBL" id="KAG8180967.1"/>
    </source>
</evidence>
<evidence type="ECO:0000259" key="3">
    <source>
        <dbReference type="Pfam" id="PF17921"/>
    </source>
</evidence>
<dbReference type="PANTHER" id="PTHR47331">
    <property type="entry name" value="PHD-TYPE DOMAIN-CONTAINING PROTEIN"/>
    <property type="match status" value="1"/>
</dbReference>
<gene>
    <name evidence="4" type="ORF">JTE90_024716</name>
</gene>
<dbReference type="SUPFAM" id="SSF53098">
    <property type="entry name" value="Ribonuclease H-like"/>
    <property type="match status" value="1"/>
</dbReference>
<dbReference type="Pfam" id="PF01498">
    <property type="entry name" value="HTH_Tnp_Tc3_2"/>
    <property type="match status" value="1"/>
</dbReference>
<dbReference type="InterPro" id="IPR043502">
    <property type="entry name" value="DNA/RNA_pol_sf"/>
</dbReference>
<dbReference type="InterPro" id="IPR012337">
    <property type="entry name" value="RNaseH-like_sf"/>
</dbReference>
<dbReference type="InterPro" id="IPR041577">
    <property type="entry name" value="RT_RNaseH_2"/>
</dbReference>
<feature type="domain" description="Integrase zinc-binding" evidence="3">
    <location>
        <begin position="287"/>
        <end position="341"/>
    </location>
</feature>
<dbReference type="InterPro" id="IPR041588">
    <property type="entry name" value="Integrase_H2C2"/>
</dbReference>
<protein>
    <recommendedName>
        <fullName evidence="6">Integrase catalytic domain-containing protein</fullName>
    </recommendedName>
</protein>
<dbReference type="Gene3D" id="3.30.420.10">
    <property type="entry name" value="Ribonuclease H-like superfamily/Ribonuclease H"/>
    <property type="match status" value="2"/>
</dbReference>